<proteinExistence type="predicted"/>
<evidence type="ECO:0000313" key="1">
    <source>
        <dbReference type="EMBL" id="MDQ6598963.1"/>
    </source>
</evidence>
<evidence type="ECO:0000313" key="4">
    <source>
        <dbReference type="Proteomes" id="UP001178888"/>
    </source>
</evidence>
<reference evidence="1" key="2">
    <citation type="submission" date="2023-08" db="EMBL/GenBank/DDBJ databases">
        <title>Nitrogen cycling bacteria in agricultural field soils.</title>
        <authorList>
            <person name="Jang J."/>
        </authorList>
    </citation>
    <scope>NUCLEOTIDE SEQUENCE</scope>
    <source>
        <strain evidence="1">PS3-36</strain>
    </source>
</reference>
<reference evidence="2 3" key="1">
    <citation type="submission" date="2019-03" db="EMBL/GenBank/DDBJ databases">
        <title>Bacillus niacini sp. nov. a Nicotinate-Metabolizing Mesophile Isolated from Soil.</title>
        <authorList>
            <person name="Zhang G."/>
        </authorList>
    </citation>
    <scope>NUCLEOTIDE SEQUENCE [LARGE SCALE GENOMIC DNA]</scope>
    <source>
        <strain evidence="2 3">WN066</strain>
    </source>
</reference>
<accession>A0A4R5VHF9</accession>
<dbReference type="Proteomes" id="UP001178888">
    <property type="component" value="Unassembled WGS sequence"/>
</dbReference>
<organism evidence="2 3">
    <name type="scientific">Bacillus salipaludis</name>
    <dbReference type="NCBI Taxonomy" id="2547811"/>
    <lineage>
        <taxon>Bacteria</taxon>
        <taxon>Bacillati</taxon>
        <taxon>Bacillota</taxon>
        <taxon>Bacilli</taxon>
        <taxon>Bacillales</taxon>
        <taxon>Bacillaceae</taxon>
        <taxon>Bacillus</taxon>
    </lineage>
</organism>
<gene>
    <name evidence="2" type="ORF">E2K98_29995</name>
    <name evidence="1" type="ORF">RCG21_21875</name>
</gene>
<protein>
    <submittedName>
        <fullName evidence="2">Uncharacterized protein</fullName>
    </submittedName>
</protein>
<keyword evidence="4" id="KW-1185">Reference proteome</keyword>
<evidence type="ECO:0000313" key="3">
    <source>
        <dbReference type="Proteomes" id="UP000295132"/>
    </source>
</evidence>
<dbReference type="Proteomes" id="UP000295132">
    <property type="component" value="Unassembled WGS sequence"/>
</dbReference>
<sequence>MDFYENLPIEFLIRFYKEILHNVEEGILSKKMYYELGLIISVASRKGISLDFPADFKEEVNEEVLMDLLQLKQLRVG</sequence>
<evidence type="ECO:0000313" key="2">
    <source>
        <dbReference type="EMBL" id="TDK54039.1"/>
    </source>
</evidence>
<dbReference type="EMBL" id="JAVGVR010000001">
    <property type="protein sequence ID" value="MDQ6598963.1"/>
    <property type="molecule type" value="Genomic_DNA"/>
</dbReference>
<name>A0A4R5VHF9_9BACI</name>
<dbReference type="AlphaFoldDB" id="A0A4R5VHF9"/>
<dbReference type="EMBL" id="SMYO01000061">
    <property type="protein sequence ID" value="TDK54039.1"/>
    <property type="molecule type" value="Genomic_DNA"/>
</dbReference>
<dbReference type="RefSeq" id="WP_133340597.1">
    <property type="nucleotide sequence ID" value="NZ_JAVGVR010000001.1"/>
</dbReference>
<comment type="caution">
    <text evidence="2">The sequence shown here is derived from an EMBL/GenBank/DDBJ whole genome shotgun (WGS) entry which is preliminary data.</text>
</comment>